<accession>A0A1R3HEU7</accession>
<dbReference type="Proteomes" id="UP000187203">
    <property type="component" value="Unassembled WGS sequence"/>
</dbReference>
<dbReference type="EMBL" id="AWUE01020334">
    <property type="protein sequence ID" value="OMO68886.1"/>
    <property type="molecule type" value="Genomic_DNA"/>
</dbReference>
<name>A0A1R3HEU7_9ROSI</name>
<reference evidence="2" key="1">
    <citation type="submission" date="2013-09" db="EMBL/GenBank/DDBJ databases">
        <title>Corchorus olitorius genome sequencing.</title>
        <authorList>
            <person name="Alam M."/>
            <person name="Haque M.S."/>
            <person name="Islam M.S."/>
            <person name="Emdad E.M."/>
            <person name="Islam M.M."/>
            <person name="Ahmed B."/>
            <person name="Halim A."/>
            <person name="Hossen Q.M.M."/>
            <person name="Hossain M.Z."/>
            <person name="Ahmed R."/>
            <person name="Khan M.M."/>
            <person name="Islam R."/>
            <person name="Rashid M.M."/>
            <person name="Khan S.A."/>
            <person name="Rahman M.S."/>
            <person name="Alam M."/>
            <person name="Yahiya A.S."/>
            <person name="Khan M.S."/>
            <person name="Azam M.S."/>
            <person name="Haque T."/>
            <person name="Lashkar M.Z.H."/>
            <person name="Akhand A.I."/>
            <person name="Morshed G."/>
            <person name="Roy S."/>
            <person name="Uddin K.S."/>
            <person name="Rabeya T."/>
            <person name="Hossain A.S."/>
            <person name="Chowdhury A."/>
            <person name="Snigdha A.R."/>
            <person name="Mortoza M.S."/>
            <person name="Matin S.A."/>
            <person name="Hoque S.M.E."/>
            <person name="Islam M.K."/>
            <person name="Roy D.K."/>
            <person name="Haider R."/>
            <person name="Moosa M.M."/>
            <person name="Elias S.M."/>
            <person name="Hasan A.M."/>
            <person name="Jahan S."/>
            <person name="Shafiuddin M."/>
            <person name="Mahmood N."/>
            <person name="Shommy N.S."/>
        </authorList>
    </citation>
    <scope>NUCLEOTIDE SEQUENCE [LARGE SCALE GENOMIC DNA]</scope>
    <source>
        <strain evidence="2">cv. O-4</strain>
    </source>
</reference>
<comment type="caution">
    <text evidence="1">The sequence shown here is derived from an EMBL/GenBank/DDBJ whole genome shotgun (WGS) entry which is preliminary data.</text>
</comment>
<evidence type="ECO:0000313" key="1">
    <source>
        <dbReference type="EMBL" id="OMO68886.1"/>
    </source>
</evidence>
<gene>
    <name evidence="1" type="ORF">COLO4_29366</name>
</gene>
<dbReference type="AlphaFoldDB" id="A0A1R3HEU7"/>
<organism evidence="1 2">
    <name type="scientific">Corchorus olitorius</name>
    <dbReference type="NCBI Taxonomy" id="93759"/>
    <lineage>
        <taxon>Eukaryota</taxon>
        <taxon>Viridiplantae</taxon>
        <taxon>Streptophyta</taxon>
        <taxon>Embryophyta</taxon>
        <taxon>Tracheophyta</taxon>
        <taxon>Spermatophyta</taxon>
        <taxon>Magnoliopsida</taxon>
        <taxon>eudicotyledons</taxon>
        <taxon>Gunneridae</taxon>
        <taxon>Pentapetalae</taxon>
        <taxon>rosids</taxon>
        <taxon>malvids</taxon>
        <taxon>Malvales</taxon>
        <taxon>Malvaceae</taxon>
        <taxon>Grewioideae</taxon>
        <taxon>Apeibeae</taxon>
        <taxon>Corchorus</taxon>
    </lineage>
</organism>
<sequence>MTKSNGVCIIGSGSEIYVPPIYSKEEYEDVSNTANEQDKDDDD</sequence>
<keyword evidence="2" id="KW-1185">Reference proteome</keyword>
<protein>
    <submittedName>
        <fullName evidence="1">Uncharacterized protein</fullName>
    </submittedName>
</protein>
<evidence type="ECO:0000313" key="2">
    <source>
        <dbReference type="Proteomes" id="UP000187203"/>
    </source>
</evidence>
<proteinExistence type="predicted"/>